<sequence>MKTTRATVIVSSLVLLVCAHPPIPEEQKKMIDDCKKETQFTEEMRLTDGLTRDKKCFAACLMKKYGVLHEDGTIDRSKLVENAEKVFPSGIPDKAKSALAECVEIVGHNDDACETAHLLVQCKRDQLAKLNIDPSFAL</sequence>
<dbReference type="AlphaFoldDB" id="A0A3G2YUX6"/>
<evidence type="ECO:0000313" key="2">
    <source>
        <dbReference type="EMBL" id="AYP30802.1"/>
    </source>
</evidence>
<dbReference type="EMBL" id="MG820710">
    <property type="protein sequence ID" value="AYP30802.1"/>
    <property type="molecule type" value="mRNA"/>
</dbReference>
<accession>A0A3G2YUX6</accession>
<dbReference type="InterPro" id="IPR036728">
    <property type="entry name" value="PBP_GOBP_sf"/>
</dbReference>
<name>A0A3G2YUX6_CORCT</name>
<dbReference type="GO" id="GO:0005549">
    <property type="term" value="F:odorant binding"/>
    <property type="evidence" value="ECO:0007669"/>
    <property type="project" value="InterPro"/>
</dbReference>
<dbReference type="SMART" id="SM00708">
    <property type="entry name" value="PhBP"/>
    <property type="match status" value="1"/>
</dbReference>
<protein>
    <submittedName>
        <fullName evidence="2">OBP3</fullName>
    </submittedName>
</protein>
<feature type="signal peptide" evidence="1">
    <location>
        <begin position="1"/>
        <end position="19"/>
    </location>
</feature>
<dbReference type="SMR" id="A0A3G2YUX6"/>
<organism evidence="2">
    <name type="scientific">Corythucha ciliata</name>
    <name type="common">Sycamore lace bug</name>
    <name type="synonym">Tingis ciliata</name>
    <dbReference type="NCBI Taxonomy" id="369451"/>
    <lineage>
        <taxon>Eukaryota</taxon>
        <taxon>Metazoa</taxon>
        <taxon>Ecdysozoa</taxon>
        <taxon>Arthropoda</taxon>
        <taxon>Hexapoda</taxon>
        <taxon>Insecta</taxon>
        <taxon>Pterygota</taxon>
        <taxon>Neoptera</taxon>
        <taxon>Paraneoptera</taxon>
        <taxon>Hemiptera</taxon>
        <taxon>Heteroptera</taxon>
        <taxon>Panheteroptera</taxon>
        <taxon>Cimicomorpha</taxon>
        <taxon>Tingidae</taxon>
        <taxon>Corythucha</taxon>
    </lineage>
</organism>
<dbReference type="SUPFAM" id="SSF47565">
    <property type="entry name" value="Insect pheromone/odorant-binding proteins"/>
    <property type="match status" value="1"/>
</dbReference>
<feature type="chain" id="PRO_5018288789" evidence="1">
    <location>
        <begin position="20"/>
        <end position="138"/>
    </location>
</feature>
<proteinExistence type="evidence at transcript level"/>
<dbReference type="InterPro" id="IPR006170">
    <property type="entry name" value="PBP/GOBP"/>
</dbReference>
<evidence type="ECO:0000256" key="1">
    <source>
        <dbReference type="SAM" id="SignalP"/>
    </source>
</evidence>
<dbReference type="Gene3D" id="1.10.238.20">
    <property type="entry name" value="Pheromone/general odorant binding protein domain"/>
    <property type="match status" value="1"/>
</dbReference>
<reference evidence="2" key="1">
    <citation type="submission" date="2018-01" db="EMBL/GenBank/DDBJ databases">
        <authorList>
            <person name="Yang H."/>
        </authorList>
    </citation>
    <scope>NUCLEOTIDE SEQUENCE</scope>
</reference>
<keyword evidence="1" id="KW-0732">Signal</keyword>
<dbReference type="Pfam" id="PF01395">
    <property type="entry name" value="PBP_GOBP"/>
    <property type="match status" value="1"/>
</dbReference>
<dbReference type="CDD" id="cd23992">
    <property type="entry name" value="PBP_GOBP"/>
    <property type="match status" value="1"/>
</dbReference>